<dbReference type="Proteomes" id="UP000539313">
    <property type="component" value="Unassembled WGS sequence"/>
</dbReference>
<dbReference type="AlphaFoldDB" id="A0A7W3MU41"/>
<evidence type="ECO:0000313" key="1">
    <source>
        <dbReference type="EMBL" id="MBA9001943.1"/>
    </source>
</evidence>
<evidence type="ECO:0000313" key="2">
    <source>
        <dbReference type="Proteomes" id="UP000539313"/>
    </source>
</evidence>
<dbReference type="EMBL" id="JACJII010000001">
    <property type="protein sequence ID" value="MBA9001943.1"/>
    <property type="molecule type" value="Genomic_DNA"/>
</dbReference>
<keyword evidence="2" id="KW-1185">Reference proteome</keyword>
<gene>
    <name evidence="1" type="ORF">HNR21_000825</name>
</gene>
<reference evidence="1 2" key="1">
    <citation type="submission" date="2020-08" db="EMBL/GenBank/DDBJ databases">
        <title>Sequencing the genomes of 1000 actinobacteria strains.</title>
        <authorList>
            <person name="Klenk H.-P."/>
        </authorList>
    </citation>
    <scope>NUCLEOTIDE SEQUENCE [LARGE SCALE GENOMIC DNA]</scope>
    <source>
        <strain evidence="1 2">DSM 45823</strain>
    </source>
</reference>
<proteinExistence type="predicted"/>
<dbReference type="RefSeq" id="WP_182704114.1">
    <property type="nucleotide sequence ID" value="NZ_JACJII010000001.1"/>
</dbReference>
<name>A0A7W3MU41_9ACTN</name>
<protein>
    <submittedName>
        <fullName evidence="1">Nucleotide-binding universal stress UspA family protein</fullName>
    </submittedName>
</protein>
<organism evidence="1 2">
    <name type="scientific">Thermomonospora cellulosilytica</name>
    <dbReference type="NCBI Taxonomy" id="1411118"/>
    <lineage>
        <taxon>Bacteria</taxon>
        <taxon>Bacillati</taxon>
        <taxon>Actinomycetota</taxon>
        <taxon>Actinomycetes</taxon>
        <taxon>Streptosporangiales</taxon>
        <taxon>Thermomonosporaceae</taxon>
        <taxon>Thermomonospora</taxon>
    </lineage>
</organism>
<comment type="caution">
    <text evidence="1">The sequence shown here is derived from an EMBL/GenBank/DDBJ whole genome shotgun (WGS) entry which is preliminary data.</text>
</comment>
<sequence>MTTDEERRQALQALAAVLRGQGYRVTVACHHLTAGDGAGRVVEVWAQRRASDNGRLWFTEAGGFPICEADKPADALVAVKGALRQVGP</sequence>
<accession>A0A7W3MU41</accession>